<dbReference type="RefSeq" id="WP_230068280.1">
    <property type="nucleotide sequence ID" value="NZ_BAABLL010000017.1"/>
</dbReference>
<organism evidence="2 3">
    <name type="scientific">Arthrobacter cryoconiti</name>
    <dbReference type="NCBI Taxonomy" id="748907"/>
    <lineage>
        <taxon>Bacteria</taxon>
        <taxon>Bacillati</taxon>
        <taxon>Actinomycetota</taxon>
        <taxon>Actinomycetes</taxon>
        <taxon>Micrococcales</taxon>
        <taxon>Micrococcaceae</taxon>
        <taxon>Arthrobacter</taxon>
    </lineage>
</organism>
<keyword evidence="1" id="KW-0732">Signal</keyword>
<gene>
    <name evidence="2" type="ORF">ACFOW9_16545</name>
</gene>
<keyword evidence="3" id="KW-1185">Reference proteome</keyword>
<comment type="caution">
    <text evidence="2">The sequence shown here is derived from an EMBL/GenBank/DDBJ whole genome shotgun (WGS) entry which is preliminary data.</text>
</comment>
<name>A0ABV8R5T5_9MICC</name>
<proteinExistence type="predicted"/>
<dbReference type="PROSITE" id="PS51257">
    <property type="entry name" value="PROKAR_LIPOPROTEIN"/>
    <property type="match status" value="1"/>
</dbReference>
<dbReference type="EMBL" id="JBHSCQ010000024">
    <property type="protein sequence ID" value="MFC4267217.1"/>
    <property type="molecule type" value="Genomic_DNA"/>
</dbReference>
<reference evidence="3" key="1">
    <citation type="journal article" date="2019" name="Int. J. Syst. Evol. Microbiol.">
        <title>The Global Catalogue of Microorganisms (GCM) 10K type strain sequencing project: providing services to taxonomists for standard genome sequencing and annotation.</title>
        <authorList>
            <consortium name="The Broad Institute Genomics Platform"/>
            <consortium name="The Broad Institute Genome Sequencing Center for Infectious Disease"/>
            <person name="Wu L."/>
            <person name="Ma J."/>
        </authorList>
    </citation>
    <scope>NUCLEOTIDE SEQUENCE [LARGE SCALE GENOMIC DNA]</scope>
    <source>
        <strain evidence="3">CGMCC 1.10698</strain>
    </source>
</reference>
<accession>A0ABV8R5T5</accession>
<dbReference type="Proteomes" id="UP001595773">
    <property type="component" value="Unassembled WGS sequence"/>
</dbReference>
<evidence type="ECO:0000256" key="1">
    <source>
        <dbReference type="SAM" id="SignalP"/>
    </source>
</evidence>
<protein>
    <recommendedName>
        <fullName evidence="4">Lipoprotein</fullName>
    </recommendedName>
</protein>
<sequence length="205" mass="21394">MKKTLTTTLGSLAVIAALALSGCASDNPGPVENTASTKAPIPTVATPLQSQAPVSNEQSVASAKAAYSEYLEVLTTIAGNGGKDETPLRGIAPGLINGGRASLMFNSLDKTGSHTTGQIKYKVLDDKVSTFKPISVGDDVPFGQVDMSLCVDKSDFHTIGPNGKDSGKVGPQQMLYTAQVIWYGGRWAVSKDWLTDDKVTACNAS</sequence>
<evidence type="ECO:0000313" key="2">
    <source>
        <dbReference type="EMBL" id="MFC4267217.1"/>
    </source>
</evidence>
<evidence type="ECO:0008006" key="4">
    <source>
        <dbReference type="Google" id="ProtNLM"/>
    </source>
</evidence>
<feature type="signal peptide" evidence="1">
    <location>
        <begin position="1"/>
        <end position="26"/>
    </location>
</feature>
<feature type="chain" id="PRO_5047381660" description="Lipoprotein" evidence="1">
    <location>
        <begin position="27"/>
        <end position="205"/>
    </location>
</feature>
<evidence type="ECO:0000313" key="3">
    <source>
        <dbReference type="Proteomes" id="UP001595773"/>
    </source>
</evidence>